<feature type="repeat" description="TPR" evidence="6">
    <location>
        <begin position="190"/>
        <end position="223"/>
    </location>
</feature>
<evidence type="ECO:0000256" key="4">
    <source>
        <dbReference type="ARBA" id="ARBA00022803"/>
    </source>
</evidence>
<dbReference type="InterPro" id="IPR019544">
    <property type="entry name" value="Tetratricopeptide_SHNi-TPR_dom"/>
</dbReference>
<evidence type="ECO:0000256" key="7">
    <source>
        <dbReference type="SAM" id="Coils"/>
    </source>
</evidence>
<keyword evidence="11" id="KW-1185">Reference proteome</keyword>
<evidence type="ECO:0000256" key="3">
    <source>
        <dbReference type="ARBA" id="ARBA00022737"/>
    </source>
</evidence>
<comment type="subcellular location">
    <subcellularLocation>
        <location evidence="1">Nucleus</location>
    </subcellularLocation>
</comment>
<name>A0AAW0GCI0_9APHY</name>
<accession>A0AAW0GCI0</accession>
<feature type="region of interest" description="Disordered" evidence="8">
    <location>
        <begin position="1"/>
        <end position="22"/>
    </location>
</feature>
<dbReference type="PANTHER" id="PTHR15081:SF1">
    <property type="entry name" value="NUCLEAR AUTOANTIGENIC SPERM PROTEIN"/>
    <property type="match status" value="1"/>
</dbReference>
<feature type="compositionally biased region" description="Polar residues" evidence="8">
    <location>
        <begin position="275"/>
        <end position="286"/>
    </location>
</feature>
<reference evidence="10 11" key="1">
    <citation type="submission" date="2022-09" db="EMBL/GenBank/DDBJ databases">
        <authorList>
            <person name="Palmer J.M."/>
        </authorList>
    </citation>
    <scope>NUCLEOTIDE SEQUENCE [LARGE SCALE GENOMIC DNA]</scope>
    <source>
        <strain evidence="10 11">DSM 7382</strain>
    </source>
</reference>
<evidence type="ECO:0000256" key="1">
    <source>
        <dbReference type="ARBA" id="ARBA00004123"/>
    </source>
</evidence>
<dbReference type="GO" id="GO:0006335">
    <property type="term" value="P:DNA replication-dependent chromatin assembly"/>
    <property type="evidence" value="ECO:0007669"/>
    <property type="project" value="TreeGrafter"/>
</dbReference>
<dbReference type="PANTHER" id="PTHR15081">
    <property type="entry name" value="NUCLEAR AUTOANTIGENIC SPERM PROTEIN NASP -RELATED"/>
    <property type="match status" value="1"/>
</dbReference>
<protein>
    <recommendedName>
        <fullName evidence="9">Tetratricopeptide SHNi-TPR domain-containing protein</fullName>
    </recommendedName>
</protein>
<proteinExistence type="inferred from homology"/>
<feature type="region of interest" description="Disordered" evidence="8">
    <location>
        <begin position="275"/>
        <end position="302"/>
    </location>
</feature>
<dbReference type="Gene3D" id="1.25.40.10">
    <property type="entry name" value="Tetratricopeptide repeat domain"/>
    <property type="match status" value="1"/>
</dbReference>
<dbReference type="InterPro" id="IPR011990">
    <property type="entry name" value="TPR-like_helical_dom_sf"/>
</dbReference>
<keyword evidence="4 6" id="KW-0802">TPR repeat</keyword>
<dbReference type="GO" id="GO:0034080">
    <property type="term" value="P:CENP-A containing chromatin assembly"/>
    <property type="evidence" value="ECO:0007669"/>
    <property type="project" value="TreeGrafter"/>
</dbReference>
<evidence type="ECO:0000313" key="10">
    <source>
        <dbReference type="EMBL" id="KAK7687648.1"/>
    </source>
</evidence>
<keyword evidence="5" id="KW-0539">Nucleus</keyword>
<feature type="domain" description="Tetratricopeptide SHNi-TPR" evidence="9">
    <location>
        <begin position="190"/>
        <end position="227"/>
    </location>
</feature>
<dbReference type="EMBL" id="JASBNA010000012">
    <property type="protein sequence ID" value="KAK7687648.1"/>
    <property type="molecule type" value="Genomic_DNA"/>
</dbReference>
<dbReference type="Pfam" id="PF10516">
    <property type="entry name" value="SHNi-TPR"/>
    <property type="match status" value="1"/>
</dbReference>
<feature type="compositionally biased region" description="Low complexity" evidence="8">
    <location>
        <begin position="1"/>
        <end position="17"/>
    </location>
</feature>
<feature type="compositionally biased region" description="Basic and acidic residues" evidence="8">
    <location>
        <begin position="412"/>
        <end position="423"/>
    </location>
</feature>
<dbReference type="InterPro" id="IPR051730">
    <property type="entry name" value="NASP-like"/>
</dbReference>
<evidence type="ECO:0000256" key="2">
    <source>
        <dbReference type="ARBA" id="ARBA00008402"/>
    </source>
</evidence>
<keyword evidence="3" id="KW-0677">Repeat</keyword>
<evidence type="ECO:0000256" key="6">
    <source>
        <dbReference type="PROSITE-ProRule" id="PRU00339"/>
    </source>
</evidence>
<sequence>MSAQSTTAVPAETTTTPNLNAGATTIEESLALAKRAFALKKYEEAVDRYATVLELMTSEHGESSLEIAEVYFSYGRALLENAISQSSVLGKGQAEGAAPLAEEASSSGAFLSFSGDAEDSDDEGEDHPVDLFGEAAKAVEQADQDQDQEEEEDDAEPEDDFNAAWEVLDLARAIFEKHQEDSDELKMKLAETYIVLGDVSLETEKFDQAITDYSAGLDLKTTLLPQSSRQIAEVHYKLSIVLDLSSGRLSDSIEHAEKALESVEARLAEIRNGLSGQMTVQETSDPSDAKGKGKAKGPRMLGEDAVQNLTKTQMEAEMKELEGLREDLALKVEELKTVPVEPSESAPDMVAKALDKELNAAPSSSKSSAPTPVNDLTSMVKKKKKAPEASEANGATSSGKRKAEDEGSASPSEKKVKLDEATS</sequence>
<dbReference type="GO" id="GO:0042393">
    <property type="term" value="F:histone binding"/>
    <property type="evidence" value="ECO:0007669"/>
    <property type="project" value="TreeGrafter"/>
</dbReference>
<dbReference type="Proteomes" id="UP001385951">
    <property type="component" value="Unassembled WGS sequence"/>
</dbReference>
<dbReference type="PROSITE" id="PS50005">
    <property type="entry name" value="TPR"/>
    <property type="match status" value="1"/>
</dbReference>
<dbReference type="SUPFAM" id="SSF48452">
    <property type="entry name" value="TPR-like"/>
    <property type="match status" value="1"/>
</dbReference>
<keyword evidence="7" id="KW-0175">Coiled coil</keyword>
<evidence type="ECO:0000259" key="9">
    <source>
        <dbReference type="Pfam" id="PF10516"/>
    </source>
</evidence>
<evidence type="ECO:0000313" key="11">
    <source>
        <dbReference type="Proteomes" id="UP001385951"/>
    </source>
</evidence>
<organism evidence="10 11">
    <name type="scientific">Cerrena zonata</name>
    <dbReference type="NCBI Taxonomy" id="2478898"/>
    <lineage>
        <taxon>Eukaryota</taxon>
        <taxon>Fungi</taxon>
        <taxon>Dikarya</taxon>
        <taxon>Basidiomycota</taxon>
        <taxon>Agaricomycotina</taxon>
        <taxon>Agaricomycetes</taxon>
        <taxon>Polyporales</taxon>
        <taxon>Cerrenaceae</taxon>
        <taxon>Cerrena</taxon>
    </lineage>
</organism>
<gene>
    <name evidence="10" type="ORF">QCA50_008863</name>
</gene>
<evidence type="ECO:0000256" key="8">
    <source>
        <dbReference type="SAM" id="MobiDB-lite"/>
    </source>
</evidence>
<feature type="compositionally biased region" description="Acidic residues" evidence="8">
    <location>
        <begin position="142"/>
        <end position="159"/>
    </location>
</feature>
<feature type="region of interest" description="Disordered" evidence="8">
    <location>
        <begin position="138"/>
        <end position="159"/>
    </location>
</feature>
<dbReference type="InterPro" id="IPR019734">
    <property type="entry name" value="TPR_rpt"/>
</dbReference>
<dbReference type="GO" id="GO:0005654">
    <property type="term" value="C:nucleoplasm"/>
    <property type="evidence" value="ECO:0007669"/>
    <property type="project" value="TreeGrafter"/>
</dbReference>
<feature type="coiled-coil region" evidence="7">
    <location>
        <begin position="311"/>
        <end position="338"/>
    </location>
</feature>
<feature type="region of interest" description="Disordered" evidence="8">
    <location>
        <begin position="339"/>
        <end position="423"/>
    </location>
</feature>
<comment type="caution">
    <text evidence="10">The sequence shown here is derived from an EMBL/GenBank/DDBJ whole genome shotgun (WGS) entry which is preliminary data.</text>
</comment>
<evidence type="ECO:0000256" key="5">
    <source>
        <dbReference type="ARBA" id="ARBA00023242"/>
    </source>
</evidence>
<dbReference type="AlphaFoldDB" id="A0AAW0GCI0"/>
<feature type="compositionally biased region" description="Low complexity" evidence="8">
    <location>
        <begin position="360"/>
        <end position="372"/>
    </location>
</feature>
<comment type="similarity">
    <text evidence="2">Belongs to the NASP family.</text>
</comment>